<dbReference type="Gene3D" id="2.40.37.10">
    <property type="entry name" value="Lyase, Ornithine Decarboxylase, Chain A, domain 1"/>
    <property type="match status" value="1"/>
</dbReference>
<feature type="binding site" evidence="5">
    <location>
        <position position="232"/>
    </location>
    <ligand>
        <name>pyridoxal 5'-phosphate</name>
        <dbReference type="ChEBI" id="CHEBI:597326"/>
    </ligand>
</feature>
<organism evidence="11 12">
    <name type="scientific">Helicobacter typhlonius</name>
    <dbReference type="NCBI Taxonomy" id="76936"/>
    <lineage>
        <taxon>Bacteria</taxon>
        <taxon>Pseudomonadati</taxon>
        <taxon>Campylobacterota</taxon>
        <taxon>Epsilonproteobacteria</taxon>
        <taxon>Campylobacterales</taxon>
        <taxon>Helicobacteraceae</taxon>
        <taxon>Helicobacter</taxon>
    </lineage>
</organism>
<dbReference type="Pfam" id="PF02784">
    <property type="entry name" value="Orn_Arg_deC_N"/>
    <property type="match status" value="1"/>
</dbReference>
<dbReference type="PRINTS" id="PR01181">
    <property type="entry name" value="DAPDCRBXLASE"/>
</dbReference>
<feature type="binding site" evidence="5">
    <location>
        <position position="392"/>
    </location>
    <ligand>
        <name>substrate</name>
    </ligand>
</feature>
<dbReference type="PATRIC" id="fig|76936.10.peg.428"/>
<evidence type="ECO:0000256" key="6">
    <source>
        <dbReference type="NCBIfam" id="TIGR01048"/>
    </source>
</evidence>
<dbReference type="PRINTS" id="PR01179">
    <property type="entry name" value="ODADCRBXLASE"/>
</dbReference>
<dbReference type="HAMAP" id="MF_02120">
    <property type="entry name" value="LysA"/>
    <property type="match status" value="1"/>
</dbReference>
<keyword evidence="5" id="KW-0028">Amino-acid biosynthesis</keyword>
<dbReference type="InterPro" id="IPR009006">
    <property type="entry name" value="Ala_racemase/Decarboxylase_C"/>
</dbReference>
<evidence type="ECO:0000256" key="2">
    <source>
        <dbReference type="ARBA" id="ARBA00022793"/>
    </source>
</evidence>
<evidence type="ECO:0000256" key="7">
    <source>
        <dbReference type="PIRSR" id="PIRSR600183-50"/>
    </source>
</evidence>
<evidence type="ECO:0000313" key="11">
    <source>
        <dbReference type="EMBL" id="CUU39325.1"/>
    </source>
</evidence>
<feature type="binding site" evidence="5">
    <location>
        <begin position="266"/>
        <end position="269"/>
    </location>
    <ligand>
        <name>pyridoxal 5'-phosphate</name>
        <dbReference type="ChEBI" id="CHEBI:597326"/>
    </ligand>
</feature>
<accession>A0A0S4PSV3</accession>
<dbReference type="PANTHER" id="PTHR43727">
    <property type="entry name" value="DIAMINOPIMELATE DECARBOXYLASE"/>
    <property type="match status" value="1"/>
</dbReference>
<dbReference type="GO" id="GO:0008836">
    <property type="term" value="F:diaminopimelate decarboxylase activity"/>
    <property type="evidence" value="ECO:0007669"/>
    <property type="project" value="UniProtKB-UniRule"/>
</dbReference>
<feature type="binding site" evidence="5">
    <location>
        <position position="309"/>
    </location>
    <ligand>
        <name>substrate</name>
    </ligand>
</feature>
<dbReference type="InterPro" id="IPR000183">
    <property type="entry name" value="Orn/DAP/Arg_de-COase"/>
</dbReference>
<feature type="compositionally biased region" description="Basic and acidic residues" evidence="9">
    <location>
        <begin position="322"/>
        <end position="331"/>
    </location>
</feature>
<dbReference type="Proteomes" id="UP000064525">
    <property type="component" value="Chromosome I"/>
</dbReference>
<reference evidence="12" key="1">
    <citation type="submission" date="2015-11" db="EMBL/GenBank/DDBJ databases">
        <authorList>
            <person name="Anvar S.Y."/>
        </authorList>
    </citation>
    <scope>NUCLEOTIDE SEQUENCE [LARGE SCALE GENOMIC DNA]</scope>
</reference>
<dbReference type="FunFam" id="3.20.20.10:FF:000003">
    <property type="entry name" value="Diaminopimelate decarboxylase"/>
    <property type="match status" value="1"/>
</dbReference>
<evidence type="ECO:0000313" key="12">
    <source>
        <dbReference type="Proteomes" id="UP000064525"/>
    </source>
</evidence>
<dbReference type="EMBL" id="LN907858">
    <property type="protein sequence ID" value="CUU39325.1"/>
    <property type="molecule type" value="Genomic_DNA"/>
</dbReference>
<dbReference type="PROSITE" id="PS00879">
    <property type="entry name" value="ODR_DC_2_2"/>
    <property type="match status" value="1"/>
</dbReference>
<keyword evidence="3 5" id="KW-0663">Pyridoxal phosphate</keyword>
<comment type="function">
    <text evidence="5">Specifically catalyzes the decarboxylation of meso-diaminopimelate (meso-DAP) to L-lysine.</text>
</comment>
<dbReference type="SUPFAM" id="SSF50621">
    <property type="entry name" value="Alanine racemase C-terminal domain-like"/>
    <property type="match status" value="1"/>
</dbReference>
<evidence type="ECO:0000259" key="10">
    <source>
        <dbReference type="Pfam" id="PF02784"/>
    </source>
</evidence>
<feature type="binding site" evidence="5">
    <location>
        <position position="392"/>
    </location>
    <ligand>
        <name>pyridoxal 5'-phosphate</name>
        <dbReference type="ChEBI" id="CHEBI:597326"/>
    </ligand>
</feature>
<dbReference type="EC" id="4.1.1.20" evidence="5 6"/>
<name>A0A0S4PSV3_9HELI</name>
<keyword evidence="4 5" id="KW-0456">Lyase</keyword>
<feature type="domain" description="Orn/DAP/Arg decarboxylase 2 N-terminal" evidence="10">
    <location>
        <begin position="27"/>
        <end position="272"/>
    </location>
</feature>
<comment type="similarity">
    <text evidence="5">Belongs to the Orn/Lys/Arg decarboxylase class-II family. LysA subfamily.</text>
</comment>
<dbReference type="Gene3D" id="3.20.20.10">
    <property type="entry name" value="Alanine racemase"/>
    <property type="match status" value="1"/>
</dbReference>
<dbReference type="SUPFAM" id="SSF51419">
    <property type="entry name" value="PLP-binding barrel"/>
    <property type="match status" value="1"/>
</dbReference>
<dbReference type="InterPro" id="IPR002986">
    <property type="entry name" value="DAP_deCOOHase_LysA"/>
</dbReference>
<evidence type="ECO:0000256" key="8">
    <source>
        <dbReference type="RuleBase" id="RU003738"/>
    </source>
</evidence>
<evidence type="ECO:0000256" key="9">
    <source>
        <dbReference type="SAM" id="MobiDB-lite"/>
    </source>
</evidence>
<feature type="binding site" evidence="5">
    <location>
        <position position="305"/>
    </location>
    <ligand>
        <name>substrate</name>
    </ligand>
</feature>
<dbReference type="InterPro" id="IPR022657">
    <property type="entry name" value="De-COase2_CS"/>
</dbReference>
<dbReference type="UniPathway" id="UPA00034">
    <property type="reaction ID" value="UER00027"/>
</dbReference>
<evidence type="ECO:0000256" key="5">
    <source>
        <dbReference type="HAMAP-Rule" id="MF_02120"/>
    </source>
</evidence>
<gene>
    <name evidence="5" type="primary">lysA</name>
    <name evidence="11" type="ORF">BN2458_PEG0439</name>
</gene>
<dbReference type="AlphaFoldDB" id="A0A0S4PSV3"/>
<dbReference type="NCBIfam" id="TIGR01048">
    <property type="entry name" value="lysA"/>
    <property type="match status" value="1"/>
</dbReference>
<dbReference type="RefSeq" id="WP_416372874.1">
    <property type="nucleotide sequence ID" value="NZ_CAPSAE010000004.1"/>
</dbReference>
<keyword evidence="5 8" id="KW-0457">Lysine biosynthesis</keyword>
<dbReference type="InterPro" id="IPR029066">
    <property type="entry name" value="PLP-binding_barrel"/>
</dbReference>
<evidence type="ECO:0000256" key="1">
    <source>
        <dbReference type="ARBA" id="ARBA00001933"/>
    </source>
</evidence>
<dbReference type="GO" id="GO:0030170">
    <property type="term" value="F:pyridoxal phosphate binding"/>
    <property type="evidence" value="ECO:0007669"/>
    <property type="project" value="UniProtKB-UniRule"/>
</dbReference>
<comment type="cofactor">
    <cofactor evidence="1 5 7 8">
        <name>pyridoxal 5'-phosphate</name>
        <dbReference type="ChEBI" id="CHEBI:597326"/>
    </cofactor>
</comment>
<feature type="compositionally biased region" description="Polar residues" evidence="9">
    <location>
        <begin position="332"/>
        <end position="346"/>
    </location>
</feature>
<feature type="region of interest" description="Disordered" evidence="9">
    <location>
        <begin position="322"/>
        <end position="346"/>
    </location>
</feature>
<dbReference type="InterPro" id="IPR022644">
    <property type="entry name" value="De-COase2_N"/>
</dbReference>
<comment type="subunit">
    <text evidence="5">Homodimer.</text>
</comment>
<proteinExistence type="inferred from homology"/>
<feature type="modified residue" description="N6-(pyridoxal phosphate)lysine" evidence="5 7">
    <location>
        <position position="53"/>
    </location>
</feature>
<dbReference type="InterPro" id="IPR022653">
    <property type="entry name" value="De-COase2_pyr-phos_BS"/>
</dbReference>
<dbReference type="PROSITE" id="PS00878">
    <property type="entry name" value="ODR_DC_2_1"/>
    <property type="match status" value="1"/>
</dbReference>
<feature type="active site" description="Proton donor" evidence="7">
    <location>
        <position position="363"/>
    </location>
</feature>
<feature type="binding site" evidence="5">
    <location>
        <position position="364"/>
    </location>
    <ligand>
        <name>substrate</name>
    </ligand>
</feature>
<sequence>MRGKIGVDMDYVELAKTYKTPLYAYDLAHITNAFNAIKNAFKARKSLICYALKANSNLSIIHHLAQLGSGADCVSIGEVRRALRAGIPKYKIIFSGVGKSDSEILEALQSDILFINVESEEELSRVESLAKNIDKVARISVRVNPNIDPKTHPYISTGLHENKFGVDIEQAKAMYIFAKNAKNLEPVGIHFHIGSQLTDLEPIRQSAQKIAELAHSLLALKIDLKFFDVGGGIGIRYTNESLIEPYDYAQAILSALYGLDLTIICEPGRFLVGESGVLLTSVLYEKHNGAKRFVIVDAAMNDLMRPSLYNATHEVCLAKEAKDTQDPKNIEDSQNSKITQDSQNLANAPESNKSLCDVVGPICESSDFLAKNALLPPLKAGDVLMIKNAGAYGASMASNYNTRPRPAEVAFMGEDVRIIKHRESLDDIMRDEAELLQNYKDFKCD</sequence>
<comment type="pathway">
    <text evidence="5 8">Amino-acid biosynthesis; L-lysine biosynthesis via DAP pathway; L-lysine from DL-2,6-diaminopimelate: step 1/1.</text>
</comment>
<feature type="binding site" evidence="5">
    <location>
        <position position="269"/>
    </location>
    <ligand>
        <name>substrate</name>
    </ligand>
</feature>
<dbReference type="CDD" id="cd06828">
    <property type="entry name" value="PLPDE_III_DapDC"/>
    <property type="match status" value="1"/>
</dbReference>
<evidence type="ECO:0000256" key="4">
    <source>
        <dbReference type="ARBA" id="ARBA00023239"/>
    </source>
</evidence>
<evidence type="ECO:0000256" key="3">
    <source>
        <dbReference type="ARBA" id="ARBA00022898"/>
    </source>
</evidence>
<protein>
    <recommendedName>
        <fullName evidence="5 6">Diaminopimelate decarboxylase</fullName>
        <shortName evidence="5">DAP decarboxylase</shortName>
        <shortName evidence="5">DAPDC</shortName>
        <ecNumber evidence="5 6">4.1.1.20</ecNumber>
    </recommendedName>
</protein>
<comment type="catalytic activity">
    <reaction evidence="5 8">
        <text>meso-2,6-diaminopimelate + H(+) = L-lysine + CO2</text>
        <dbReference type="Rhea" id="RHEA:15101"/>
        <dbReference type="ChEBI" id="CHEBI:15378"/>
        <dbReference type="ChEBI" id="CHEBI:16526"/>
        <dbReference type="ChEBI" id="CHEBI:32551"/>
        <dbReference type="ChEBI" id="CHEBI:57791"/>
        <dbReference type="EC" id="4.1.1.20"/>
    </reaction>
</comment>
<keyword evidence="2 5" id="KW-0210">Decarboxylase</keyword>
<dbReference type="PANTHER" id="PTHR43727:SF2">
    <property type="entry name" value="GROUP IV DECARBOXYLASE"/>
    <property type="match status" value="1"/>
</dbReference>
<dbReference type="GO" id="GO:0009089">
    <property type="term" value="P:lysine biosynthetic process via diaminopimelate"/>
    <property type="evidence" value="ECO:0007669"/>
    <property type="project" value="UniProtKB-UniRule"/>
</dbReference>
<dbReference type="KEGG" id="hty:BN2458_PEG0439"/>